<comment type="similarity">
    <text evidence="1">Belongs to the SURF1 family.</text>
</comment>
<protein>
    <recommendedName>
        <fullName evidence="1">SURF1-like protein</fullName>
    </recommendedName>
</protein>
<evidence type="ECO:0000313" key="4">
    <source>
        <dbReference type="Proteomes" id="UP000616724"/>
    </source>
</evidence>
<evidence type="ECO:0000256" key="2">
    <source>
        <dbReference type="SAM" id="MobiDB-lite"/>
    </source>
</evidence>
<dbReference type="RefSeq" id="WP_203889357.1">
    <property type="nucleotide sequence ID" value="NZ_BOOH01000011.1"/>
</dbReference>
<keyword evidence="4" id="KW-1185">Reference proteome</keyword>
<dbReference type="EMBL" id="BOOH01000011">
    <property type="protein sequence ID" value="GIH74627.1"/>
    <property type="molecule type" value="Genomic_DNA"/>
</dbReference>
<evidence type="ECO:0000313" key="3">
    <source>
        <dbReference type="EMBL" id="GIH74627.1"/>
    </source>
</evidence>
<feature type="transmembrane region" description="Helical" evidence="1">
    <location>
        <begin position="208"/>
        <end position="228"/>
    </location>
</feature>
<dbReference type="GO" id="GO:0005886">
    <property type="term" value="C:plasma membrane"/>
    <property type="evidence" value="ECO:0007669"/>
    <property type="project" value="UniProtKB-SubCell"/>
</dbReference>
<proteinExistence type="inferred from homology"/>
<sequence length="255" mass="26848">MLRILFSPRVVVLHLLAIGALVVCGLLGRWQLGVFEDSGKPRAALDPAPVAVGTLTGVGAHLPGEAARRRVTAEGTYDAGRQLMVAARDDGLWILTPLDLGDGTTIPVVRGWVPAADHPATAVPAGKVTVSGRLMASESSDSVPRARRLPPGQVMTVSSPELINVWRGVELRDGFVVAASQSPAPAVAATPVPVGPPTAPGALTWRNLAYAAQWWIFGLFAVFMWWHFVRDAVRSGTAGPEPEPATDPEPRSAAV</sequence>
<feature type="region of interest" description="Disordered" evidence="2">
    <location>
        <begin position="236"/>
        <end position="255"/>
    </location>
</feature>
<dbReference type="Proteomes" id="UP000616724">
    <property type="component" value="Unassembled WGS sequence"/>
</dbReference>
<gene>
    <name evidence="3" type="ORF">Plo01_10560</name>
</gene>
<dbReference type="CDD" id="cd06662">
    <property type="entry name" value="SURF1"/>
    <property type="match status" value="1"/>
</dbReference>
<keyword evidence="1" id="KW-0812">Transmembrane</keyword>
<dbReference type="InterPro" id="IPR002994">
    <property type="entry name" value="Surf1/Shy1"/>
</dbReference>
<dbReference type="Pfam" id="PF02104">
    <property type="entry name" value="SURF1"/>
    <property type="match status" value="1"/>
</dbReference>
<name>A0A8J3W3B2_9ACTN</name>
<accession>A0A8J3W3B2</accession>
<comment type="subcellular location">
    <subcellularLocation>
        <location evidence="1">Cell membrane</location>
        <topology evidence="1">Multi-pass membrane protein</topology>
    </subcellularLocation>
</comment>
<dbReference type="AlphaFoldDB" id="A0A8J3W3B2"/>
<evidence type="ECO:0000256" key="1">
    <source>
        <dbReference type="RuleBase" id="RU363076"/>
    </source>
</evidence>
<keyword evidence="1" id="KW-1003">Cell membrane</keyword>
<keyword evidence="1" id="KW-0472">Membrane</keyword>
<feature type="transmembrane region" description="Helical" evidence="1">
    <location>
        <begin position="12"/>
        <end position="32"/>
    </location>
</feature>
<organism evidence="3 4">
    <name type="scientific">Planobispora longispora</name>
    <dbReference type="NCBI Taxonomy" id="28887"/>
    <lineage>
        <taxon>Bacteria</taxon>
        <taxon>Bacillati</taxon>
        <taxon>Actinomycetota</taxon>
        <taxon>Actinomycetes</taxon>
        <taxon>Streptosporangiales</taxon>
        <taxon>Streptosporangiaceae</taxon>
        <taxon>Planobispora</taxon>
    </lineage>
</organism>
<reference evidence="3 4" key="1">
    <citation type="submission" date="2021-01" db="EMBL/GenBank/DDBJ databases">
        <title>Whole genome shotgun sequence of Planobispora longispora NBRC 13918.</title>
        <authorList>
            <person name="Komaki H."/>
            <person name="Tamura T."/>
        </authorList>
    </citation>
    <scope>NUCLEOTIDE SEQUENCE [LARGE SCALE GENOMIC DNA]</scope>
    <source>
        <strain evidence="3 4">NBRC 13918</strain>
    </source>
</reference>
<keyword evidence="1" id="KW-1133">Transmembrane helix</keyword>
<dbReference type="PROSITE" id="PS50895">
    <property type="entry name" value="SURF1"/>
    <property type="match status" value="1"/>
</dbReference>
<comment type="caution">
    <text evidence="3">The sequence shown here is derived from an EMBL/GenBank/DDBJ whole genome shotgun (WGS) entry which is preliminary data.</text>
</comment>